<dbReference type="AlphaFoldDB" id="E6MED9"/>
<accession>E6MED9</accession>
<dbReference type="HOGENOM" id="CLU_2094724_0_0_9"/>
<dbReference type="Proteomes" id="UP000004754">
    <property type="component" value="Unassembled WGS sequence"/>
</dbReference>
<dbReference type="STRING" id="887929.HMP0721_0372"/>
<evidence type="ECO:0000313" key="2">
    <source>
        <dbReference type="Proteomes" id="UP000004754"/>
    </source>
</evidence>
<comment type="caution">
    <text evidence="1">The sequence shown here is derived from an EMBL/GenBank/DDBJ whole genome shotgun (WGS) entry which is preliminary data.</text>
</comment>
<dbReference type="RefSeq" id="WP_006597791.1">
    <property type="nucleotide sequence ID" value="NZ_GL622359.1"/>
</dbReference>
<organism evidence="1 2">
    <name type="scientific">Pseudoramibacter alactolyticus ATCC 23263</name>
    <dbReference type="NCBI Taxonomy" id="887929"/>
    <lineage>
        <taxon>Bacteria</taxon>
        <taxon>Bacillati</taxon>
        <taxon>Bacillota</taxon>
        <taxon>Clostridia</taxon>
        <taxon>Eubacteriales</taxon>
        <taxon>Eubacteriaceae</taxon>
        <taxon>Pseudoramibacter</taxon>
    </lineage>
</organism>
<proteinExistence type="predicted"/>
<sequence length="116" mass="12977">MDELAKGIQVAKGQLTAMLSGKAQIETLMPALQAVTDTLAAVSEEGILSLALPPRLERELVAQKILFPLMTGRRREPLRAVGTVILYECCVDLKIDDQYEKWRIRFEEILAQLIPD</sequence>
<dbReference type="EMBL" id="AEQN01000007">
    <property type="protein sequence ID" value="EFV02464.1"/>
    <property type="molecule type" value="Genomic_DNA"/>
</dbReference>
<reference evidence="1 2" key="1">
    <citation type="submission" date="2010-12" db="EMBL/GenBank/DDBJ databases">
        <authorList>
            <person name="Muzny D."/>
            <person name="Qin X."/>
            <person name="Deng J."/>
            <person name="Jiang H."/>
            <person name="Liu Y."/>
            <person name="Qu J."/>
            <person name="Song X.-Z."/>
            <person name="Zhang L."/>
            <person name="Thornton R."/>
            <person name="Coyle M."/>
            <person name="Francisco L."/>
            <person name="Jackson L."/>
            <person name="Javaid M."/>
            <person name="Korchina V."/>
            <person name="Kovar C."/>
            <person name="Mata R."/>
            <person name="Mathew T."/>
            <person name="Ngo R."/>
            <person name="Nguyen L."/>
            <person name="Nguyen N."/>
            <person name="Okwuonu G."/>
            <person name="Ongeri F."/>
            <person name="Pham C."/>
            <person name="Simmons D."/>
            <person name="Wilczek-Boney K."/>
            <person name="Hale W."/>
            <person name="Jakkamsetti A."/>
            <person name="Pham P."/>
            <person name="Ruth R."/>
            <person name="San Lucas F."/>
            <person name="Warren J."/>
            <person name="Zhang J."/>
            <person name="Zhao Z."/>
            <person name="Zhou C."/>
            <person name="Zhu D."/>
            <person name="Lee S."/>
            <person name="Bess C."/>
            <person name="Blankenburg K."/>
            <person name="Forbes L."/>
            <person name="Fu Q."/>
            <person name="Gubbala S."/>
            <person name="Hirani K."/>
            <person name="Jayaseelan J.C."/>
            <person name="Lara F."/>
            <person name="Munidasa M."/>
            <person name="Palculict T."/>
            <person name="Patil S."/>
            <person name="Pu L.-L."/>
            <person name="Saada N."/>
            <person name="Tang L."/>
            <person name="Weissenberger G."/>
            <person name="Zhu Y."/>
            <person name="Hemphill L."/>
            <person name="Shang Y."/>
            <person name="Youmans B."/>
            <person name="Ayvaz T."/>
            <person name="Ross M."/>
            <person name="Santibanez J."/>
            <person name="Aqrawi P."/>
            <person name="Gross S."/>
            <person name="Joshi V."/>
            <person name="Fowler G."/>
            <person name="Nazareth L."/>
            <person name="Reid J."/>
            <person name="Worley K."/>
            <person name="Petrosino J."/>
            <person name="Highlander S."/>
            <person name="Gibbs R."/>
        </authorList>
    </citation>
    <scope>NUCLEOTIDE SEQUENCE [LARGE SCALE GENOMIC DNA]</scope>
    <source>
        <strain evidence="1 2">ATCC 23263</strain>
    </source>
</reference>
<protein>
    <submittedName>
        <fullName evidence="1">Uncharacterized protein</fullName>
    </submittedName>
</protein>
<gene>
    <name evidence="1" type="ORF">HMP0721_0372</name>
</gene>
<evidence type="ECO:0000313" key="1">
    <source>
        <dbReference type="EMBL" id="EFV02464.1"/>
    </source>
</evidence>
<name>E6MED9_9FIRM</name>
<keyword evidence="2" id="KW-1185">Reference proteome</keyword>